<dbReference type="PANTHER" id="PTHR33048">
    <property type="entry name" value="PTH11-LIKE INTEGRAL MEMBRANE PROTEIN (AFU_ORTHOLOGUE AFUA_5G11245)"/>
    <property type="match status" value="1"/>
</dbReference>
<feature type="transmembrane region" description="Helical" evidence="7">
    <location>
        <begin position="95"/>
        <end position="116"/>
    </location>
</feature>
<evidence type="ECO:0000256" key="5">
    <source>
        <dbReference type="ARBA" id="ARBA00038359"/>
    </source>
</evidence>
<comment type="caution">
    <text evidence="9">The sequence shown here is derived from an EMBL/GenBank/DDBJ whole genome shotgun (WGS) entry which is preliminary data.</text>
</comment>
<feature type="transmembrane region" description="Helical" evidence="7">
    <location>
        <begin position="6"/>
        <end position="30"/>
    </location>
</feature>
<comment type="subcellular location">
    <subcellularLocation>
        <location evidence="1">Membrane</location>
        <topology evidence="1">Multi-pass membrane protein</topology>
    </subcellularLocation>
</comment>
<evidence type="ECO:0000256" key="4">
    <source>
        <dbReference type="ARBA" id="ARBA00023136"/>
    </source>
</evidence>
<protein>
    <recommendedName>
        <fullName evidence="8">Rhodopsin domain-containing protein</fullName>
    </recommendedName>
</protein>
<keyword evidence="3 7" id="KW-1133">Transmembrane helix</keyword>
<evidence type="ECO:0000259" key="8">
    <source>
        <dbReference type="Pfam" id="PF20684"/>
    </source>
</evidence>
<feature type="domain" description="Rhodopsin" evidence="8">
    <location>
        <begin position="26"/>
        <end position="279"/>
    </location>
</feature>
<name>A0AA39WC87_9PEZI</name>
<dbReference type="InterPro" id="IPR049326">
    <property type="entry name" value="Rhodopsin_dom_fungi"/>
</dbReference>
<dbReference type="EMBL" id="JAULSR010000013">
    <property type="protein sequence ID" value="KAK0609536.1"/>
    <property type="molecule type" value="Genomic_DNA"/>
</dbReference>
<evidence type="ECO:0000313" key="9">
    <source>
        <dbReference type="EMBL" id="KAK0609536.1"/>
    </source>
</evidence>
<evidence type="ECO:0000256" key="3">
    <source>
        <dbReference type="ARBA" id="ARBA00022989"/>
    </source>
</evidence>
<keyword evidence="2 7" id="KW-0812">Transmembrane</keyword>
<evidence type="ECO:0000313" key="10">
    <source>
        <dbReference type="Proteomes" id="UP001174934"/>
    </source>
</evidence>
<dbReference type="PANTHER" id="PTHR33048:SF134">
    <property type="entry name" value="INTEGRAL MEMBRANE PROTEIN"/>
    <property type="match status" value="1"/>
</dbReference>
<comment type="similarity">
    <text evidence="5">Belongs to the SAT4 family.</text>
</comment>
<proteinExistence type="inferred from homology"/>
<dbReference type="Pfam" id="PF20684">
    <property type="entry name" value="Fung_rhodopsin"/>
    <property type="match status" value="1"/>
</dbReference>
<evidence type="ECO:0000256" key="2">
    <source>
        <dbReference type="ARBA" id="ARBA00022692"/>
    </source>
</evidence>
<dbReference type="Proteomes" id="UP001174934">
    <property type="component" value="Unassembled WGS sequence"/>
</dbReference>
<feature type="transmembrane region" description="Helical" evidence="7">
    <location>
        <begin position="255"/>
        <end position="274"/>
    </location>
</feature>
<dbReference type="GO" id="GO:0016020">
    <property type="term" value="C:membrane"/>
    <property type="evidence" value="ECO:0007669"/>
    <property type="project" value="UniProtKB-SubCell"/>
</dbReference>
<organism evidence="9 10">
    <name type="scientific">Bombardia bombarda</name>
    <dbReference type="NCBI Taxonomy" id="252184"/>
    <lineage>
        <taxon>Eukaryota</taxon>
        <taxon>Fungi</taxon>
        <taxon>Dikarya</taxon>
        <taxon>Ascomycota</taxon>
        <taxon>Pezizomycotina</taxon>
        <taxon>Sordariomycetes</taxon>
        <taxon>Sordariomycetidae</taxon>
        <taxon>Sordariales</taxon>
        <taxon>Lasiosphaeriaceae</taxon>
        <taxon>Bombardia</taxon>
    </lineage>
</organism>
<feature type="transmembrane region" description="Helical" evidence="7">
    <location>
        <begin position="128"/>
        <end position="149"/>
    </location>
</feature>
<evidence type="ECO:0000256" key="6">
    <source>
        <dbReference type="SAM" id="MobiDB-lite"/>
    </source>
</evidence>
<feature type="transmembrane region" description="Helical" evidence="7">
    <location>
        <begin position="42"/>
        <end position="64"/>
    </location>
</feature>
<reference evidence="9" key="1">
    <citation type="submission" date="2023-06" db="EMBL/GenBank/DDBJ databases">
        <title>Genome-scale phylogeny and comparative genomics of the fungal order Sordariales.</title>
        <authorList>
            <consortium name="Lawrence Berkeley National Laboratory"/>
            <person name="Hensen N."/>
            <person name="Bonometti L."/>
            <person name="Westerberg I."/>
            <person name="Brannstrom I.O."/>
            <person name="Guillou S."/>
            <person name="Cros-Aarteil S."/>
            <person name="Calhoun S."/>
            <person name="Haridas S."/>
            <person name="Kuo A."/>
            <person name="Mondo S."/>
            <person name="Pangilinan J."/>
            <person name="Riley R."/>
            <person name="LaButti K."/>
            <person name="Andreopoulos B."/>
            <person name="Lipzen A."/>
            <person name="Chen C."/>
            <person name="Yanf M."/>
            <person name="Daum C."/>
            <person name="Ng V."/>
            <person name="Clum A."/>
            <person name="Steindorff A."/>
            <person name="Ohm R."/>
            <person name="Martin F."/>
            <person name="Silar P."/>
            <person name="Natvig D."/>
            <person name="Lalanne C."/>
            <person name="Gautier V."/>
            <person name="Ament-velasquez S.L."/>
            <person name="Kruys A."/>
            <person name="Hutchinson M.I."/>
            <person name="Powell A.J."/>
            <person name="Barry K."/>
            <person name="Miller A.N."/>
            <person name="Grigoriev I.V."/>
            <person name="Debuchy R."/>
            <person name="Gladieux P."/>
            <person name="Thoren M.H."/>
            <person name="Johannesson H."/>
        </authorList>
    </citation>
    <scope>NUCLEOTIDE SEQUENCE</scope>
    <source>
        <strain evidence="9">SMH3391-2</strain>
    </source>
</reference>
<feature type="transmembrane region" description="Helical" evidence="7">
    <location>
        <begin position="177"/>
        <end position="199"/>
    </location>
</feature>
<dbReference type="InterPro" id="IPR052337">
    <property type="entry name" value="SAT4-like"/>
</dbReference>
<dbReference type="AlphaFoldDB" id="A0AA39WC87"/>
<feature type="region of interest" description="Disordered" evidence="6">
    <location>
        <begin position="341"/>
        <end position="373"/>
    </location>
</feature>
<gene>
    <name evidence="9" type="ORF">B0T17DRAFT_603691</name>
</gene>
<keyword evidence="4 7" id="KW-0472">Membrane</keyword>
<feature type="transmembrane region" description="Helical" evidence="7">
    <location>
        <begin position="211"/>
        <end position="235"/>
    </location>
</feature>
<evidence type="ECO:0000256" key="1">
    <source>
        <dbReference type="ARBA" id="ARBA00004141"/>
    </source>
</evidence>
<keyword evidence="10" id="KW-1185">Reference proteome</keyword>
<sequence>MAVSLATSILILSGVFIALPTLAVSLRFYARFIKNAGISADDYLIVLGLLSSVGLSANNIVAVAQGGLGEHIHLDPETGFPLFDHTLTVFLQTEFASQLLSVLSLVFTKLSIVVFYRRIFRGNVFSLLSLLLLVAIAAWGISFFFATLFECMPISQSWTSLFGTPEHELYCYNYLPMFWATAISNMIMDIAILTLPMPFVWRLKMPARQKLAVTFIFLLGAFVVGISIARIYFFFQSSDSYANAFDITINIAPTIYWTMIEASIAVISACLPTFRPLFSHFSLETFLQDFASRFTLRSNSSKSNSGSLGSNHASKAWNQSLPNPSETSATKFVNNIEAGGVPSFEQQPIPLQDREAGITVQKSFYQTEQERRS</sequence>
<evidence type="ECO:0000256" key="7">
    <source>
        <dbReference type="SAM" id="Phobius"/>
    </source>
</evidence>
<accession>A0AA39WC87</accession>